<organism evidence="4">
    <name type="scientific">Telmatobacter sp. DSM 110680</name>
    <dbReference type="NCBI Taxonomy" id="3036704"/>
    <lineage>
        <taxon>Bacteria</taxon>
        <taxon>Pseudomonadati</taxon>
        <taxon>Acidobacteriota</taxon>
        <taxon>Terriglobia</taxon>
        <taxon>Terriglobales</taxon>
        <taxon>Acidobacteriaceae</taxon>
        <taxon>Telmatobacter</taxon>
    </lineage>
</organism>
<reference evidence="4" key="1">
    <citation type="submission" date="2023-03" db="EMBL/GenBank/DDBJ databases">
        <title>Edaphobacter sp.</title>
        <authorList>
            <person name="Huber K.J."/>
            <person name="Papendorf J."/>
            <person name="Pilke C."/>
            <person name="Bunk B."/>
            <person name="Sproeer C."/>
            <person name="Pester M."/>
        </authorList>
    </citation>
    <scope>NUCLEOTIDE SEQUENCE</scope>
    <source>
        <strain evidence="4">DSM 110680</strain>
    </source>
</reference>
<dbReference type="PROSITE" id="PS51186">
    <property type="entry name" value="GNAT"/>
    <property type="match status" value="1"/>
</dbReference>
<dbReference type="CDD" id="cd04301">
    <property type="entry name" value="NAT_SF"/>
    <property type="match status" value="1"/>
</dbReference>
<dbReference type="SUPFAM" id="SSF55729">
    <property type="entry name" value="Acyl-CoA N-acyltransferases (Nat)"/>
    <property type="match status" value="1"/>
</dbReference>
<gene>
    <name evidence="4" type="ORF">P8935_02895</name>
</gene>
<keyword evidence="2 4" id="KW-0012">Acyltransferase</keyword>
<dbReference type="InterPro" id="IPR050680">
    <property type="entry name" value="YpeA/RimI_acetyltransf"/>
</dbReference>
<sequence>MAAGVTIEILDLRHFAAPVLRPVLDAEGELWSKRLHWDYRASARLLMQYLDNHLLPGYAALEGGQVTGYAFCVYEETKAVIGDVFALPGKSPESVAAAGAPEPAREIESTLLRHLFETLLNSPNVDRIESQLLLHPSGTHSAVFRDAGFEIYPRHFMVQQLAGHWSRPRVDLPGNLELRPWRDDDLNAAARLIAIAYNGHPDSLINDQYRSTYGSMRFLHNIVRYSGCGVFSAQVSHVVADRNSRELAALVLGSRVSPQSGHITQLCVHPSYRQQGVARLLLSVAAAHFVRQGVSEISLTVTEANTNAIKLYENEGYECTHVFDAAVWERAAGA</sequence>
<feature type="domain" description="N-acetyltransferase" evidence="3">
    <location>
        <begin position="176"/>
        <end position="334"/>
    </location>
</feature>
<evidence type="ECO:0000256" key="1">
    <source>
        <dbReference type="ARBA" id="ARBA00022679"/>
    </source>
</evidence>
<proteinExistence type="predicted"/>
<dbReference type="PANTHER" id="PTHR43420">
    <property type="entry name" value="ACETYLTRANSFERASE"/>
    <property type="match status" value="1"/>
</dbReference>
<dbReference type="GO" id="GO:0016747">
    <property type="term" value="F:acyltransferase activity, transferring groups other than amino-acyl groups"/>
    <property type="evidence" value="ECO:0007669"/>
    <property type="project" value="InterPro"/>
</dbReference>
<dbReference type="EMBL" id="CP121196">
    <property type="protein sequence ID" value="XBH18287.1"/>
    <property type="molecule type" value="Genomic_DNA"/>
</dbReference>
<evidence type="ECO:0000259" key="3">
    <source>
        <dbReference type="PROSITE" id="PS51186"/>
    </source>
</evidence>
<evidence type="ECO:0000256" key="2">
    <source>
        <dbReference type="ARBA" id="ARBA00023315"/>
    </source>
</evidence>
<dbReference type="InterPro" id="IPR016181">
    <property type="entry name" value="Acyl_CoA_acyltransferase"/>
</dbReference>
<dbReference type="Gene3D" id="3.40.630.30">
    <property type="match status" value="1"/>
</dbReference>
<dbReference type="AlphaFoldDB" id="A0AAU7DMJ9"/>
<accession>A0AAU7DMJ9</accession>
<dbReference type="RefSeq" id="WP_348263511.1">
    <property type="nucleotide sequence ID" value="NZ_CP121196.1"/>
</dbReference>
<protein>
    <submittedName>
        <fullName evidence="4">N-acetyltransferase</fullName>
        <ecNumber evidence="4">2.3.1.-</ecNumber>
    </submittedName>
</protein>
<evidence type="ECO:0000313" key="4">
    <source>
        <dbReference type="EMBL" id="XBH18287.1"/>
    </source>
</evidence>
<keyword evidence="1 4" id="KW-0808">Transferase</keyword>
<dbReference type="InterPro" id="IPR000182">
    <property type="entry name" value="GNAT_dom"/>
</dbReference>
<dbReference type="Pfam" id="PF00583">
    <property type="entry name" value="Acetyltransf_1"/>
    <property type="match status" value="1"/>
</dbReference>
<dbReference type="EC" id="2.3.1.-" evidence="4"/>
<name>A0AAU7DMJ9_9BACT</name>